<dbReference type="CDD" id="cd06327">
    <property type="entry name" value="PBP1_SBP-like"/>
    <property type="match status" value="1"/>
</dbReference>
<dbReference type="Pfam" id="PF13458">
    <property type="entry name" value="Peripla_BP_6"/>
    <property type="match status" value="1"/>
</dbReference>
<dbReference type="PANTHER" id="PTHR30483">
    <property type="entry name" value="LEUCINE-SPECIFIC-BINDING PROTEIN"/>
    <property type="match status" value="1"/>
</dbReference>
<dbReference type="InterPro" id="IPR028082">
    <property type="entry name" value="Peripla_BP_I"/>
</dbReference>
<gene>
    <name evidence="3" type="ORF">LCGC14_1001080</name>
</gene>
<feature type="domain" description="Leucine-binding protein" evidence="2">
    <location>
        <begin position="5"/>
        <end position="253"/>
    </location>
</feature>
<protein>
    <recommendedName>
        <fullName evidence="2">Leucine-binding protein domain-containing protein</fullName>
    </recommendedName>
</protein>
<name>A0A0F9N326_9ZZZZ</name>
<comment type="caution">
    <text evidence="3">The sequence shown here is derived from an EMBL/GenBank/DDBJ whole genome shotgun (WGS) entry which is preliminary data.</text>
</comment>
<reference evidence="3" key="1">
    <citation type="journal article" date="2015" name="Nature">
        <title>Complex archaea that bridge the gap between prokaryotes and eukaryotes.</title>
        <authorList>
            <person name="Spang A."/>
            <person name="Saw J.H."/>
            <person name="Jorgensen S.L."/>
            <person name="Zaremba-Niedzwiedzka K."/>
            <person name="Martijn J."/>
            <person name="Lind A.E."/>
            <person name="van Eijk R."/>
            <person name="Schleper C."/>
            <person name="Guy L."/>
            <person name="Ettema T.J."/>
        </authorList>
    </citation>
    <scope>NUCLEOTIDE SEQUENCE</scope>
</reference>
<dbReference type="InterPro" id="IPR051010">
    <property type="entry name" value="BCAA_transport"/>
</dbReference>
<dbReference type="AlphaFoldDB" id="A0A0F9N326"/>
<accession>A0A0F9N326</accession>
<evidence type="ECO:0000259" key="2">
    <source>
        <dbReference type="Pfam" id="PF13458"/>
    </source>
</evidence>
<feature type="non-terminal residue" evidence="3">
    <location>
        <position position="1"/>
    </location>
</feature>
<dbReference type="PANTHER" id="PTHR30483:SF6">
    <property type="entry name" value="PERIPLASMIC BINDING PROTEIN OF ABC TRANSPORTER FOR NATURAL AMINO ACIDS"/>
    <property type="match status" value="1"/>
</dbReference>
<evidence type="ECO:0000313" key="3">
    <source>
        <dbReference type="EMBL" id="KKN13960.1"/>
    </source>
</evidence>
<dbReference type="SUPFAM" id="SSF53822">
    <property type="entry name" value="Periplasmic binding protein-like I"/>
    <property type="match status" value="1"/>
</dbReference>
<sequence>GLGDDRGRVTIGAGSASTRLTGDGCSKYGIHYVYDTFALATGTGNAIVKEGNKEWYFITADYAFGHSLEQHTEEVVLANGGEVLGKARHPLSTTDFASYLLQAQASGAQVVGLANAGNDFSTAVKQANEFGITQGGQILAGMLVFLTDIQALTVDVAQGMQFTTGYYWDYDDQTREFAQRFYERHGGMPTMIHAGIYSAVTQYLKAIEATGTDDADAVVKHMKSQPINDAFSRNGYIREDGRMVHDMYLAKIKTPAESKSEWDMAEIVRVIPGDQAFRPLELSECQYVSGNN</sequence>
<organism evidence="3">
    <name type="scientific">marine sediment metagenome</name>
    <dbReference type="NCBI Taxonomy" id="412755"/>
    <lineage>
        <taxon>unclassified sequences</taxon>
        <taxon>metagenomes</taxon>
        <taxon>ecological metagenomes</taxon>
    </lineage>
</organism>
<dbReference type="Gene3D" id="3.40.50.2300">
    <property type="match status" value="2"/>
</dbReference>
<keyword evidence="1" id="KW-0732">Signal</keyword>
<evidence type="ECO:0000256" key="1">
    <source>
        <dbReference type="ARBA" id="ARBA00022729"/>
    </source>
</evidence>
<proteinExistence type="predicted"/>
<dbReference type="InterPro" id="IPR028081">
    <property type="entry name" value="Leu-bd"/>
</dbReference>
<dbReference type="EMBL" id="LAZR01003867">
    <property type="protein sequence ID" value="KKN13960.1"/>
    <property type="molecule type" value="Genomic_DNA"/>
</dbReference>